<dbReference type="PANTHER" id="PTHR43630">
    <property type="entry name" value="POLY-BETA-1,6-N-ACETYL-D-GLUCOSAMINE SYNTHASE"/>
    <property type="match status" value="1"/>
</dbReference>
<feature type="transmembrane region" description="Helical" evidence="4">
    <location>
        <begin position="34"/>
        <end position="54"/>
    </location>
</feature>
<keyword evidence="1" id="KW-0328">Glycosyltransferase</keyword>
<accession>A0A1I4I5D5</accession>
<dbReference type="SUPFAM" id="SSF53448">
    <property type="entry name" value="Nucleotide-diphospho-sugar transferases"/>
    <property type="match status" value="1"/>
</dbReference>
<feature type="transmembrane region" description="Helical" evidence="4">
    <location>
        <begin position="406"/>
        <end position="429"/>
    </location>
</feature>
<keyword evidence="4" id="KW-0472">Membrane</keyword>
<evidence type="ECO:0000256" key="1">
    <source>
        <dbReference type="ARBA" id="ARBA00022676"/>
    </source>
</evidence>
<gene>
    <name evidence="5" type="ORF">SAMN04487950_3987</name>
</gene>
<feature type="transmembrane region" description="Helical" evidence="4">
    <location>
        <begin position="92"/>
        <end position="114"/>
    </location>
</feature>
<dbReference type="EMBL" id="FOTC01000007">
    <property type="protein sequence ID" value="SFL49678.1"/>
    <property type="molecule type" value="Genomic_DNA"/>
</dbReference>
<dbReference type="InterPro" id="IPR029044">
    <property type="entry name" value="Nucleotide-diphossugar_trans"/>
</dbReference>
<proteinExistence type="predicted"/>
<organism evidence="5 6">
    <name type="scientific">Halogranum rubrum</name>
    <dbReference type="NCBI Taxonomy" id="553466"/>
    <lineage>
        <taxon>Archaea</taxon>
        <taxon>Methanobacteriati</taxon>
        <taxon>Methanobacteriota</taxon>
        <taxon>Stenosarchaea group</taxon>
        <taxon>Halobacteria</taxon>
        <taxon>Halobacteriales</taxon>
        <taxon>Haloferacaceae</taxon>
    </lineage>
</organism>
<dbReference type="PANTHER" id="PTHR43630:SF1">
    <property type="entry name" value="POLY-BETA-1,6-N-ACETYL-D-GLUCOSAMINE SYNTHASE"/>
    <property type="match status" value="1"/>
</dbReference>
<dbReference type="STRING" id="553466.SAMN04487950_3987"/>
<feature type="transmembrane region" description="Helical" evidence="4">
    <location>
        <begin position="66"/>
        <end position="86"/>
    </location>
</feature>
<keyword evidence="2 5" id="KW-0808">Transferase</keyword>
<protein>
    <submittedName>
        <fullName evidence="5">Glycosyltransferase, catalytic subunit of cellulose synthase and poly-beta-1,6-N-acetylglucosamine synthase</fullName>
    </submittedName>
</protein>
<dbReference type="GO" id="GO:0016757">
    <property type="term" value="F:glycosyltransferase activity"/>
    <property type="evidence" value="ECO:0007669"/>
    <property type="project" value="UniProtKB-KW"/>
</dbReference>
<keyword evidence="4" id="KW-1133">Transmembrane helix</keyword>
<dbReference type="CDD" id="cd06423">
    <property type="entry name" value="CESA_like"/>
    <property type="match status" value="1"/>
</dbReference>
<reference evidence="6" key="1">
    <citation type="submission" date="2016-10" db="EMBL/GenBank/DDBJ databases">
        <authorList>
            <person name="Varghese N."/>
            <person name="Submissions S."/>
        </authorList>
    </citation>
    <scope>NUCLEOTIDE SEQUENCE [LARGE SCALE GENOMIC DNA]</scope>
    <source>
        <strain evidence="6">CGMCC 1.7738</strain>
    </source>
</reference>
<dbReference type="RefSeq" id="WP_089871777.1">
    <property type="nucleotide sequence ID" value="NZ_FOTC01000007.1"/>
</dbReference>
<evidence type="ECO:0000256" key="4">
    <source>
        <dbReference type="SAM" id="Phobius"/>
    </source>
</evidence>
<evidence type="ECO:0000256" key="3">
    <source>
        <dbReference type="SAM" id="MobiDB-lite"/>
    </source>
</evidence>
<evidence type="ECO:0000313" key="6">
    <source>
        <dbReference type="Proteomes" id="UP000199607"/>
    </source>
</evidence>
<feature type="region of interest" description="Disordered" evidence="3">
    <location>
        <begin position="475"/>
        <end position="497"/>
    </location>
</feature>
<feature type="transmembrane region" description="Helical" evidence="4">
    <location>
        <begin position="375"/>
        <end position="400"/>
    </location>
</feature>
<sequence>MASKLSDAISALICLVALIPYGLLLGTLPQRTFFAIATFTVVLAGYLLWSYYVVEWRPEYESVFSVRGLAVVLVLTAVGVVLLKWVPPSPVAFVHLGALVLFFSYWLVMVIALYHELRAKDEFVPLSSPEPISVLVPAYNEEGYIGGTIEALLATEFPRDKLSIVVVDDGSTDETYEEAAAYESDIVSVVRKENGGKYSALNYGLLFTDDEFIVTVDADSVVHPTALTEIVTPLQTDSTVGAVAGNVKVSNRDSLVTKCQSLEYIFGINIYRRVFDHFGVVPIVPGCLGAYRRDALEAVCAYDPQTLTEDFDTTVKVLKAGYDVRVSKAQVFTEAPDTWKDLYKQRLRWYRGNFMTFLKHFDDLMDTRHRMVHRLWLPLSIVEMFFLPFASWVILGVIVYLLVSGLVAQTIALFAFFTSIVILINVLALKIEGEEFEHILYAPLFVIGYKHFHDAIMVKSLIDVVRDTDMQWTSASRIKQRDQSKPATHTQPETRSD</sequence>
<name>A0A1I4I5D5_9EURY</name>
<keyword evidence="6" id="KW-1185">Reference proteome</keyword>
<evidence type="ECO:0000313" key="5">
    <source>
        <dbReference type="EMBL" id="SFL49678.1"/>
    </source>
</evidence>
<dbReference type="AlphaFoldDB" id="A0A1I4I5D5"/>
<dbReference type="Gene3D" id="3.90.550.10">
    <property type="entry name" value="Spore Coat Polysaccharide Biosynthesis Protein SpsA, Chain A"/>
    <property type="match status" value="1"/>
</dbReference>
<keyword evidence="4" id="KW-0812">Transmembrane</keyword>
<dbReference type="Pfam" id="PF13641">
    <property type="entry name" value="Glyco_tranf_2_3"/>
    <property type="match status" value="1"/>
</dbReference>
<evidence type="ECO:0000256" key="2">
    <source>
        <dbReference type="ARBA" id="ARBA00022679"/>
    </source>
</evidence>
<dbReference type="Proteomes" id="UP000199607">
    <property type="component" value="Unassembled WGS sequence"/>
</dbReference>